<reference evidence="1" key="2">
    <citation type="submission" date="2021-01" db="EMBL/GenBank/DDBJ databases">
        <authorList>
            <person name="Hahn C.R."/>
            <person name="Youssef N.H."/>
            <person name="Elshahed M."/>
        </authorList>
    </citation>
    <scope>NUCLEOTIDE SEQUENCE</scope>
    <source>
        <strain evidence="1">Zod_Metabat.24</strain>
    </source>
</reference>
<evidence type="ECO:0000313" key="2">
    <source>
        <dbReference type="Proteomes" id="UP000809273"/>
    </source>
</evidence>
<dbReference type="AlphaFoldDB" id="A0A9D8PPW6"/>
<comment type="caution">
    <text evidence="1">The sequence shown here is derived from an EMBL/GenBank/DDBJ whole genome shotgun (WGS) entry which is preliminary data.</text>
</comment>
<evidence type="ECO:0000313" key="1">
    <source>
        <dbReference type="EMBL" id="MBN1573768.1"/>
    </source>
</evidence>
<name>A0A9D8PPW6_9DELT</name>
<protein>
    <submittedName>
        <fullName evidence="1">Uncharacterized protein</fullName>
    </submittedName>
</protein>
<sequence>MNKKIVGTVFVLVLFLFGFQECPLPGPIASSPQPGVEKASVNGKYSDLTNVIDVPDDRNKYGDFYELGYKEWRKYKDYKDLEYGYWVYVYPSWYIWKKKTSDEEGPIYDKASIDSKYRGLLKTLNVPDDRYSYKDLYEGGYRTTSSYRGNYNLPKGYWVYLYPYWYIWENKTGDEDSGSTDEDRANVNNKYNRLLKTIYAPNDKNSFRDLYEWGYRTVSSYRGNYNLPRGYWVYSFPYWYIWESESGSSSPDEPSINKEGASFNGRYGNLKRTLYVPDDRDKHGTSKEFGYMTNSTYYSFSGIPSGYWVYYYPYMYIWGRVQKPGHNDERKASFSGKYGNIREALFVPKDEEKHGKSKEFGYRETENYYEFRNLPPGYWVYYYPYMYIWGSKEGEKPDSGWNVWDDGSGSEPQLDREGASFNGKYSNLRKSMYIPDDRKKHGNSKEFGYRETREYYDFSNLPPGYWVYYYPYMCIWGSKEGEKPDSGWNVWGDGSGSEPQLDREGASFNGKYSNLRKSMYIPDDKKKHGNSKEFGYRETREYYDFSNLPPGYWVYYYPYMCIWGSKEGEKPDSGWNVWGDGSGSKPQLDREGSSFSGKYSNLRKSMYIPDDKKKHGNSKEFGYRETRKYYDFSNLPPGYWVYYYPYMCIWGNKRK</sequence>
<accession>A0A9D8PPW6</accession>
<proteinExistence type="predicted"/>
<organism evidence="1 2">
    <name type="scientific">Candidatus Zymogenus saltonus</name>
    <dbReference type="NCBI Taxonomy" id="2844893"/>
    <lineage>
        <taxon>Bacteria</taxon>
        <taxon>Deltaproteobacteria</taxon>
        <taxon>Candidatus Zymogenia</taxon>
        <taxon>Candidatus Zymogeniales</taxon>
        <taxon>Candidatus Zymogenaceae</taxon>
        <taxon>Candidatus Zymogenus</taxon>
    </lineage>
</organism>
<dbReference type="EMBL" id="JAFGIX010000055">
    <property type="protein sequence ID" value="MBN1573768.1"/>
    <property type="molecule type" value="Genomic_DNA"/>
</dbReference>
<reference evidence="1" key="1">
    <citation type="journal article" date="2021" name="Environ. Microbiol.">
        <title>Genomic characterization of three novel Desulfobacterota classes expand the metabolic and phylogenetic diversity of the phylum.</title>
        <authorList>
            <person name="Murphy C.L."/>
            <person name="Biggerstaff J."/>
            <person name="Eichhorn A."/>
            <person name="Ewing E."/>
            <person name="Shahan R."/>
            <person name="Soriano D."/>
            <person name="Stewart S."/>
            <person name="VanMol K."/>
            <person name="Walker R."/>
            <person name="Walters P."/>
            <person name="Elshahed M.S."/>
            <person name="Youssef N.H."/>
        </authorList>
    </citation>
    <scope>NUCLEOTIDE SEQUENCE</scope>
    <source>
        <strain evidence="1">Zod_Metabat.24</strain>
    </source>
</reference>
<dbReference type="Proteomes" id="UP000809273">
    <property type="component" value="Unassembled WGS sequence"/>
</dbReference>
<gene>
    <name evidence="1" type="ORF">JW984_11285</name>
</gene>